<proteinExistence type="predicted"/>
<organism evidence="1 2">
    <name type="scientific">Bradyrhizobium zhanjiangense</name>
    <dbReference type="NCBI Taxonomy" id="1325107"/>
    <lineage>
        <taxon>Bacteria</taxon>
        <taxon>Pseudomonadati</taxon>
        <taxon>Pseudomonadota</taxon>
        <taxon>Alphaproteobacteria</taxon>
        <taxon>Hyphomicrobiales</taxon>
        <taxon>Nitrobacteraceae</taxon>
        <taxon>Bradyrhizobium</taxon>
    </lineage>
</organism>
<gene>
    <name evidence="1" type="ORF">EAS62_23665</name>
</gene>
<evidence type="ECO:0000313" key="2">
    <source>
        <dbReference type="Proteomes" id="UP000289946"/>
    </source>
</evidence>
<protein>
    <submittedName>
        <fullName evidence="1">Uncharacterized protein</fullName>
    </submittedName>
</protein>
<dbReference type="Proteomes" id="UP000289946">
    <property type="component" value="Unassembled WGS sequence"/>
</dbReference>
<evidence type="ECO:0000313" key="1">
    <source>
        <dbReference type="EMBL" id="RXG91488.1"/>
    </source>
</evidence>
<accession>A0ABY0DFG9</accession>
<dbReference type="EMBL" id="RDRA01000014">
    <property type="protein sequence ID" value="RXG91488.1"/>
    <property type="molecule type" value="Genomic_DNA"/>
</dbReference>
<reference evidence="1 2" key="1">
    <citation type="submission" date="2018-10" db="EMBL/GenBank/DDBJ databases">
        <title>Bradyrhizobium sp. nov., isolated from effective nodules of peanut in China.</title>
        <authorList>
            <person name="Li Y."/>
        </authorList>
    </citation>
    <scope>NUCLEOTIDE SEQUENCE [LARGE SCALE GENOMIC DNA]</scope>
    <source>
        <strain evidence="1 2">CCBAU 51781</strain>
    </source>
</reference>
<comment type="caution">
    <text evidence="1">The sequence shown here is derived from an EMBL/GenBank/DDBJ whole genome shotgun (WGS) entry which is preliminary data.</text>
</comment>
<sequence>MRGGSGYSIDCCDHDHRSALASKLFKLTQMTWMDIKNAPRHGLGLETIDRKSIKPPLPPAATDDVRIIALRYNGLHPMVGFRDGRIFHVLFLDHTMDCYPHG</sequence>
<name>A0ABY0DFG9_9BRAD</name>
<keyword evidence="2" id="KW-1185">Reference proteome</keyword>